<dbReference type="RefSeq" id="WP_377935760.1">
    <property type="nucleotide sequence ID" value="NZ_JBHUEA010000022.1"/>
</dbReference>
<sequence length="189" mass="21352">MTDEEPRRLEVDALKALAHPLRVRIFSELSTFGPATASALGERFGESSGSTSYHLRQLEKHGFVREDESLGNGRERWWERVPGPVELTAGQGSARDAENLVEMEFARLEDQRFADYWLQREQLGEAWLAAAQANSSNVLLDPAELEQLGREVAAVMQRYRGRPDDGTRRRVELVFRGFPVVRPDDDGPT</sequence>
<keyword evidence="3" id="KW-1185">Reference proteome</keyword>
<dbReference type="SUPFAM" id="SSF46785">
    <property type="entry name" value="Winged helix' DNA-binding domain"/>
    <property type="match status" value="1"/>
</dbReference>
<dbReference type="Proteomes" id="UP001597347">
    <property type="component" value="Unassembled WGS sequence"/>
</dbReference>
<organism evidence="2 3">
    <name type="scientific">Amnibacterium endophyticum</name>
    <dbReference type="NCBI Taxonomy" id="2109337"/>
    <lineage>
        <taxon>Bacteria</taxon>
        <taxon>Bacillati</taxon>
        <taxon>Actinomycetota</taxon>
        <taxon>Actinomycetes</taxon>
        <taxon>Micrococcales</taxon>
        <taxon>Microbacteriaceae</taxon>
        <taxon>Amnibacterium</taxon>
    </lineage>
</organism>
<dbReference type="Pfam" id="PF12840">
    <property type="entry name" value="HTH_20"/>
    <property type="match status" value="1"/>
</dbReference>
<evidence type="ECO:0000313" key="3">
    <source>
        <dbReference type="Proteomes" id="UP001597347"/>
    </source>
</evidence>
<dbReference type="InterPro" id="IPR001845">
    <property type="entry name" value="HTH_ArsR_DNA-bd_dom"/>
</dbReference>
<dbReference type="EMBL" id="JBHUEA010000022">
    <property type="protein sequence ID" value="MFD1722557.1"/>
    <property type="molecule type" value="Genomic_DNA"/>
</dbReference>
<accession>A0ABW4LHK0</accession>
<protein>
    <submittedName>
        <fullName evidence="2">ArsR/SmtB family transcription factor</fullName>
    </submittedName>
</protein>
<dbReference type="InterPro" id="IPR036388">
    <property type="entry name" value="WH-like_DNA-bd_sf"/>
</dbReference>
<dbReference type="InterPro" id="IPR011991">
    <property type="entry name" value="ArsR-like_HTH"/>
</dbReference>
<evidence type="ECO:0000313" key="2">
    <source>
        <dbReference type="EMBL" id="MFD1722557.1"/>
    </source>
</evidence>
<reference evidence="3" key="1">
    <citation type="journal article" date="2019" name="Int. J. Syst. Evol. Microbiol.">
        <title>The Global Catalogue of Microorganisms (GCM) 10K type strain sequencing project: providing services to taxonomists for standard genome sequencing and annotation.</title>
        <authorList>
            <consortium name="The Broad Institute Genomics Platform"/>
            <consortium name="The Broad Institute Genome Sequencing Center for Infectious Disease"/>
            <person name="Wu L."/>
            <person name="Ma J."/>
        </authorList>
    </citation>
    <scope>NUCLEOTIDE SEQUENCE [LARGE SCALE GENOMIC DNA]</scope>
    <source>
        <strain evidence="3">CGMCC 1.12471</strain>
    </source>
</reference>
<name>A0ABW4LHK0_9MICO</name>
<proteinExistence type="predicted"/>
<gene>
    <name evidence="2" type="ORF">ACFSBI_13460</name>
</gene>
<dbReference type="InterPro" id="IPR036390">
    <property type="entry name" value="WH_DNA-bd_sf"/>
</dbReference>
<comment type="caution">
    <text evidence="2">The sequence shown here is derived from an EMBL/GenBank/DDBJ whole genome shotgun (WGS) entry which is preliminary data.</text>
</comment>
<evidence type="ECO:0000259" key="1">
    <source>
        <dbReference type="SMART" id="SM00418"/>
    </source>
</evidence>
<dbReference type="SMART" id="SM00418">
    <property type="entry name" value="HTH_ARSR"/>
    <property type="match status" value="1"/>
</dbReference>
<dbReference type="CDD" id="cd00090">
    <property type="entry name" value="HTH_ARSR"/>
    <property type="match status" value="1"/>
</dbReference>
<feature type="domain" description="HTH arsR-type" evidence="1">
    <location>
        <begin position="12"/>
        <end position="90"/>
    </location>
</feature>
<dbReference type="Gene3D" id="1.10.10.10">
    <property type="entry name" value="Winged helix-like DNA-binding domain superfamily/Winged helix DNA-binding domain"/>
    <property type="match status" value="1"/>
</dbReference>